<dbReference type="InterPro" id="IPR024787">
    <property type="entry name" value="EcsC"/>
</dbReference>
<feature type="compositionally biased region" description="Low complexity" evidence="1">
    <location>
        <begin position="449"/>
        <end position="473"/>
    </location>
</feature>
<feature type="compositionally biased region" description="Polar residues" evidence="1">
    <location>
        <begin position="495"/>
        <end position="504"/>
    </location>
</feature>
<feature type="region of interest" description="Disordered" evidence="1">
    <location>
        <begin position="20"/>
        <end position="46"/>
    </location>
</feature>
<dbReference type="EMBL" id="FMYK01000003">
    <property type="protein sequence ID" value="SDC11310.1"/>
    <property type="molecule type" value="Genomic_DNA"/>
</dbReference>
<protein>
    <submittedName>
        <fullName evidence="2">EcsC protein family protein</fullName>
    </submittedName>
</protein>
<reference evidence="3" key="1">
    <citation type="submission" date="2016-09" db="EMBL/GenBank/DDBJ databases">
        <authorList>
            <person name="Varghese N."/>
            <person name="Submissions S."/>
        </authorList>
    </citation>
    <scope>NUCLEOTIDE SEQUENCE [LARGE SCALE GENOMIC DNA]</scope>
    <source>
        <strain evidence="3">ANC 3699</strain>
    </source>
</reference>
<feature type="compositionally biased region" description="Low complexity" evidence="1">
    <location>
        <begin position="419"/>
        <end position="431"/>
    </location>
</feature>
<accession>A0A1G6IY08</accession>
<dbReference type="Proteomes" id="UP000242317">
    <property type="component" value="Unassembled WGS sequence"/>
</dbReference>
<dbReference type="PANTHER" id="PTHR41260">
    <property type="entry name" value="PROTEIN ECSC"/>
    <property type="match status" value="1"/>
</dbReference>
<dbReference type="OrthoDB" id="5568290at2"/>
<organism evidence="2 3">
    <name type="scientific">Acinetobacter marinus</name>
    <dbReference type="NCBI Taxonomy" id="281375"/>
    <lineage>
        <taxon>Bacteria</taxon>
        <taxon>Pseudomonadati</taxon>
        <taxon>Pseudomonadota</taxon>
        <taxon>Gammaproteobacteria</taxon>
        <taxon>Moraxellales</taxon>
        <taxon>Moraxellaceae</taxon>
        <taxon>Acinetobacter</taxon>
    </lineage>
</organism>
<evidence type="ECO:0000313" key="2">
    <source>
        <dbReference type="EMBL" id="SDC11310.1"/>
    </source>
</evidence>
<dbReference type="AlphaFoldDB" id="A0A1G6IY08"/>
<sequence>MGIKNLVVEQIRQQTLKVSPLNKNTEQTALSKHSQQQGQVHEGQAKQREAFDLDYDDLHQLFRNQFPTVTKQVLGVRYNTVNKYARFVLPNGLDSAADEVLDLLAKASMALASTERVLAETGAKSIQELQQNVERSARASSALKEVNKIFAALQGGVSGVAGMLGAVADLPLSVLLALKTIYETGHAYGFELDNEEDQQAVYQVLVKSDLGLIAEKQVLLLGIRNFKDVLSTGNYSQLQTFLDSNYSFEGFKQAVTDEQGQYKWGMLNALGKVKWLRYTTPVLGGLVGAFYGSKMVDEVAEKADEIFSHARRYLIDNPEQHIAILEAYQRGYAHHTQVAALAQNDVSPLLEHTEHKDAITALQQKSAQQHLDDNPDIVNVKVEKQDHADTEQAPKTEAEIHQAVEDLAKKEVTPADSGTSTKTATASTKASNIESKADAKASTEKPSTEKSATSKRSTTKSSTTKPATSKSTTVKPATRRSTSSRAKAKAETADKQSATAQQDDATPRKS</sequence>
<dbReference type="PANTHER" id="PTHR41260:SF1">
    <property type="entry name" value="PROTEIN ECSC"/>
    <property type="match status" value="1"/>
</dbReference>
<dbReference type="Pfam" id="PF12787">
    <property type="entry name" value="EcsC"/>
    <property type="match status" value="1"/>
</dbReference>
<feature type="region of interest" description="Disordered" evidence="1">
    <location>
        <begin position="408"/>
        <end position="510"/>
    </location>
</feature>
<keyword evidence="3" id="KW-1185">Reference proteome</keyword>
<proteinExistence type="predicted"/>
<evidence type="ECO:0000256" key="1">
    <source>
        <dbReference type="SAM" id="MobiDB-lite"/>
    </source>
</evidence>
<name>A0A1G6IY08_9GAMM</name>
<evidence type="ECO:0000313" key="3">
    <source>
        <dbReference type="Proteomes" id="UP000242317"/>
    </source>
</evidence>
<dbReference type="RefSeq" id="WP_092617918.1">
    <property type="nucleotide sequence ID" value="NZ_FMYK01000003.1"/>
</dbReference>
<gene>
    <name evidence="2" type="ORF">SAMN05421749_103178</name>
</gene>
<feature type="compositionally biased region" description="Basic and acidic residues" evidence="1">
    <location>
        <begin position="435"/>
        <end position="448"/>
    </location>
</feature>
<feature type="compositionally biased region" description="Polar residues" evidence="1">
    <location>
        <begin position="20"/>
        <end position="39"/>
    </location>
</feature>